<accession>A0A8J2SY66</accession>
<comment type="caution">
    <text evidence="1">The sequence shown here is derived from an EMBL/GenBank/DDBJ whole genome shotgun (WGS) entry which is preliminary data.</text>
</comment>
<dbReference type="Proteomes" id="UP000789595">
    <property type="component" value="Unassembled WGS sequence"/>
</dbReference>
<evidence type="ECO:0000313" key="1">
    <source>
        <dbReference type="EMBL" id="CAH0380004.1"/>
    </source>
</evidence>
<dbReference type="EMBL" id="CAKKNE010000006">
    <property type="protein sequence ID" value="CAH0380004.1"/>
    <property type="molecule type" value="Genomic_DNA"/>
</dbReference>
<evidence type="ECO:0000313" key="2">
    <source>
        <dbReference type="Proteomes" id="UP000789595"/>
    </source>
</evidence>
<gene>
    <name evidence="1" type="ORF">PECAL_6P16390</name>
</gene>
<sequence length="230" mass="24247">MDDDGAYTPIPDEEEPLLVPQKRTRRVRYAVGAAAVLCAGGAAARATTRPTAEKLFSLSQCPAALAQDIDPTVCAEADAEQCAHLCTDGGNDCQTLCADACDEGAGAVCALAAFANLDTVCPALGYCAGELVDDVQAWFAPTWKGYLETALTIKADYEPGWALIPDWGSGDDDTAMSCDLYAWCTVCAGADSCADVETVAATAMHDLYKLENRCKSRDACLPPHTHGARR</sequence>
<proteinExistence type="predicted"/>
<keyword evidence="2" id="KW-1185">Reference proteome</keyword>
<dbReference type="AlphaFoldDB" id="A0A8J2SY66"/>
<name>A0A8J2SY66_9STRA</name>
<organism evidence="1 2">
    <name type="scientific">Pelagomonas calceolata</name>
    <dbReference type="NCBI Taxonomy" id="35677"/>
    <lineage>
        <taxon>Eukaryota</taxon>
        <taxon>Sar</taxon>
        <taxon>Stramenopiles</taxon>
        <taxon>Ochrophyta</taxon>
        <taxon>Pelagophyceae</taxon>
        <taxon>Pelagomonadales</taxon>
        <taxon>Pelagomonadaceae</taxon>
        <taxon>Pelagomonas</taxon>
    </lineage>
</organism>
<protein>
    <submittedName>
        <fullName evidence="1">Uncharacterized protein</fullName>
    </submittedName>
</protein>
<reference evidence="1" key="1">
    <citation type="submission" date="2021-11" db="EMBL/GenBank/DDBJ databases">
        <authorList>
            <consortium name="Genoscope - CEA"/>
            <person name="William W."/>
        </authorList>
    </citation>
    <scope>NUCLEOTIDE SEQUENCE</scope>
</reference>